<dbReference type="PANTHER" id="PTHR43343">
    <property type="entry name" value="PEPTIDASE S12"/>
    <property type="match status" value="1"/>
</dbReference>
<dbReference type="EMBL" id="DVGK01000142">
    <property type="protein sequence ID" value="HIR14726.1"/>
    <property type="molecule type" value="Genomic_DNA"/>
</dbReference>
<evidence type="ECO:0000256" key="3">
    <source>
        <dbReference type="SAM" id="MobiDB-lite"/>
    </source>
</evidence>
<dbReference type="GO" id="GO:0006508">
    <property type="term" value="P:proteolysis"/>
    <property type="evidence" value="ECO:0007669"/>
    <property type="project" value="UniProtKB-KW"/>
</dbReference>
<dbReference type="Pfam" id="PF13180">
    <property type="entry name" value="PDZ_2"/>
    <property type="match status" value="1"/>
</dbReference>
<dbReference type="InterPro" id="IPR009003">
    <property type="entry name" value="Peptidase_S1_PA"/>
</dbReference>
<evidence type="ECO:0000256" key="4">
    <source>
        <dbReference type="SAM" id="Phobius"/>
    </source>
</evidence>
<dbReference type="Gene3D" id="2.30.42.10">
    <property type="match status" value="1"/>
</dbReference>
<organism evidence="6 7">
    <name type="scientific">Candidatus Choladousia intestinavium</name>
    <dbReference type="NCBI Taxonomy" id="2840727"/>
    <lineage>
        <taxon>Bacteria</taxon>
        <taxon>Bacillati</taxon>
        <taxon>Bacillota</taxon>
        <taxon>Clostridia</taxon>
        <taxon>Lachnospirales</taxon>
        <taxon>Lachnospiraceae</taxon>
        <taxon>Lachnospiraceae incertae sedis</taxon>
        <taxon>Candidatus Choladousia</taxon>
    </lineage>
</organism>
<keyword evidence="1" id="KW-0645">Protease</keyword>
<dbReference type="PANTHER" id="PTHR43343:SF3">
    <property type="entry name" value="PROTEASE DO-LIKE 8, CHLOROPLASTIC"/>
    <property type="match status" value="1"/>
</dbReference>
<feature type="compositionally biased region" description="Acidic residues" evidence="3">
    <location>
        <begin position="461"/>
        <end position="486"/>
    </location>
</feature>
<evidence type="ECO:0000313" key="7">
    <source>
        <dbReference type="Proteomes" id="UP000886757"/>
    </source>
</evidence>
<keyword evidence="4" id="KW-0812">Transmembrane</keyword>
<keyword evidence="4" id="KW-0472">Membrane</keyword>
<feature type="region of interest" description="Disordered" evidence="3">
    <location>
        <begin position="52"/>
        <end position="110"/>
    </location>
</feature>
<protein>
    <submittedName>
        <fullName evidence="6">Trypsin-like peptidase domain-containing protein</fullName>
    </submittedName>
</protein>
<proteinExistence type="predicted"/>
<sequence length="499" mass="53499">MDLKNKNLKNDHTEQDRQKKRNAWKKYGAVMMAGVLLAGTAATAGFSLDNSQVQAEENQTEETQTEISLNLAADQDEETSEEDSEAETEETTEEAAEEETETEETETPETYEAIQNAESVEGAIVTTDVSAVVEEFMPCIVSITNYSVQELETFYYGTQEFESVGSASGIIVAQNDQELLIATNSHVVDGSEELNVCFTADAEDPEDLIVPGKVKGSDTSHELAVVAVQLGDIPEEVRSQLKIATLGSSDELKVGEAAIAVGNALGYGQSVTCGIISALNREVSLDDFSSEVILTDAAINYGNSGGALLNSKGEVIGINVAKEVGDDAENMGYSIPIDTAIPILEEMINRETRDKVEDGHGYMGVTVVDVSEEGKELYDMPAGAFVYEVTEGSAAEEAGIQKGDVITAFEGVSVAGSDALVELLEYYEAGETVTVEVQTANNGAYEAREVEVTLQEGSSDIYEEDTSSDETEDSGEEIVPDGEFDEIPYFGYGNDNGLF</sequence>
<dbReference type="Pfam" id="PF13365">
    <property type="entry name" value="Trypsin_2"/>
    <property type="match status" value="1"/>
</dbReference>
<dbReference type="InterPro" id="IPR051201">
    <property type="entry name" value="Chloro_Bact_Ser_Proteases"/>
</dbReference>
<dbReference type="SUPFAM" id="SSF50156">
    <property type="entry name" value="PDZ domain-like"/>
    <property type="match status" value="1"/>
</dbReference>
<reference evidence="6" key="1">
    <citation type="submission" date="2020-10" db="EMBL/GenBank/DDBJ databases">
        <authorList>
            <person name="Gilroy R."/>
        </authorList>
    </citation>
    <scope>NUCLEOTIDE SEQUENCE</scope>
    <source>
        <strain evidence="6">ChiSjej4B22-8148</strain>
    </source>
</reference>
<feature type="transmembrane region" description="Helical" evidence="4">
    <location>
        <begin position="27"/>
        <end position="48"/>
    </location>
</feature>
<feature type="compositionally biased region" description="Acidic residues" evidence="3">
    <location>
        <begin position="74"/>
        <end position="109"/>
    </location>
</feature>
<dbReference type="AlphaFoldDB" id="A0A9D1ADX4"/>
<feature type="region of interest" description="Disordered" evidence="3">
    <location>
        <begin position="1"/>
        <end position="22"/>
    </location>
</feature>
<evidence type="ECO:0000256" key="1">
    <source>
        <dbReference type="ARBA" id="ARBA00022670"/>
    </source>
</evidence>
<accession>A0A9D1ADX4</accession>
<evidence type="ECO:0000259" key="5">
    <source>
        <dbReference type="PROSITE" id="PS50106"/>
    </source>
</evidence>
<feature type="compositionally biased region" description="Basic and acidic residues" evidence="3">
    <location>
        <begin position="1"/>
        <end position="17"/>
    </location>
</feature>
<evidence type="ECO:0000313" key="6">
    <source>
        <dbReference type="EMBL" id="HIR14726.1"/>
    </source>
</evidence>
<dbReference type="PRINTS" id="PR00834">
    <property type="entry name" value="PROTEASES2C"/>
</dbReference>
<dbReference type="PROSITE" id="PS50106">
    <property type="entry name" value="PDZ"/>
    <property type="match status" value="1"/>
</dbReference>
<gene>
    <name evidence="6" type="ORF">IAB31_12470</name>
</gene>
<dbReference type="Gene3D" id="2.40.10.120">
    <property type="match status" value="1"/>
</dbReference>
<keyword evidence="4" id="KW-1133">Transmembrane helix</keyword>
<keyword evidence="2" id="KW-0378">Hydrolase</keyword>
<dbReference type="GO" id="GO:0004252">
    <property type="term" value="F:serine-type endopeptidase activity"/>
    <property type="evidence" value="ECO:0007669"/>
    <property type="project" value="InterPro"/>
</dbReference>
<reference evidence="6" key="2">
    <citation type="journal article" date="2021" name="PeerJ">
        <title>Extensive microbial diversity within the chicken gut microbiome revealed by metagenomics and culture.</title>
        <authorList>
            <person name="Gilroy R."/>
            <person name="Ravi A."/>
            <person name="Getino M."/>
            <person name="Pursley I."/>
            <person name="Horton D.L."/>
            <person name="Alikhan N.F."/>
            <person name="Baker D."/>
            <person name="Gharbi K."/>
            <person name="Hall N."/>
            <person name="Watson M."/>
            <person name="Adriaenssens E.M."/>
            <person name="Foster-Nyarko E."/>
            <person name="Jarju S."/>
            <person name="Secka A."/>
            <person name="Antonio M."/>
            <person name="Oren A."/>
            <person name="Chaudhuri R.R."/>
            <person name="La Ragione R."/>
            <person name="Hildebrand F."/>
            <person name="Pallen M.J."/>
        </authorList>
    </citation>
    <scope>NUCLEOTIDE SEQUENCE</scope>
    <source>
        <strain evidence="6">ChiSjej4B22-8148</strain>
    </source>
</reference>
<dbReference type="SUPFAM" id="SSF50494">
    <property type="entry name" value="Trypsin-like serine proteases"/>
    <property type="match status" value="1"/>
</dbReference>
<dbReference type="InterPro" id="IPR001940">
    <property type="entry name" value="Peptidase_S1C"/>
</dbReference>
<dbReference type="Proteomes" id="UP000886757">
    <property type="component" value="Unassembled WGS sequence"/>
</dbReference>
<dbReference type="InterPro" id="IPR036034">
    <property type="entry name" value="PDZ_sf"/>
</dbReference>
<evidence type="ECO:0000256" key="2">
    <source>
        <dbReference type="ARBA" id="ARBA00022801"/>
    </source>
</evidence>
<name>A0A9D1ADX4_9FIRM</name>
<feature type="region of interest" description="Disordered" evidence="3">
    <location>
        <begin position="457"/>
        <end position="499"/>
    </location>
</feature>
<comment type="caution">
    <text evidence="6">The sequence shown here is derived from an EMBL/GenBank/DDBJ whole genome shotgun (WGS) entry which is preliminary data.</text>
</comment>
<dbReference type="InterPro" id="IPR001478">
    <property type="entry name" value="PDZ"/>
</dbReference>
<dbReference type="SMART" id="SM00228">
    <property type="entry name" value="PDZ"/>
    <property type="match status" value="1"/>
</dbReference>
<dbReference type="CDD" id="cd06779">
    <property type="entry name" value="cpPDZ_Deg_HtrA-like"/>
    <property type="match status" value="1"/>
</dbReference>
<feature type="domain" description="PDZ" evidence="5">
    <location>
        <begin position="355"/>
        <end position="441"/>
    </location>
</feature>